<reference evidence="2" key="1">
    <citation type="submission" date="2022-10" db="EMBL/GenBank/DDBJ databases">
        <title>The WGS of Solirubrobacter sp. CPCC 204708.</title>
        <authorList>
            <person name="Jiang Z."/>
        </authorList>
    </citation>
    <scope>NUCLEOTIDE SEQUENCE</scope>
    <source>
        <strain evidence="2">CPCC 204708</strain>
    </source>
</reference>
<keyword evidence="3" id="KW-1185">Reference proteome</keyword>
<dbReference type="InterPro" id="IPR014710">
    <property type="entry name" value="RmlC-like_jellyroll"/>
</dbReference>
<dbReference type="EMBL" id="JAPCID010000005">
    <property type="protein sequence ID" value="MDA0136602.1"/>
    <property type="molecule type" value="Genomic_DNA"/>
</dbReference>
<dbReference type="Gene3D" id="2.60.120.10">
    <property type="entry name" value="Jelly Rolls"/>
    <property type="match status" value="1"/>
</dbReference>
<sequence length="325" mass="35063">MSLDPDLGQWLGPDELTAARRGLVVRVAVVGVGEWDLSRINDAHPGHVGLLLLDGVVAREVTLGASVCAELLGAGDIVRPWNVDERPGILETAVHWNVLAPVRIALLDRLVAARLSQYPGINAALIDRLSARSQRLAVMQAIAHLNRVQDRLEALLWHLAERWGRVSTDGVVVALALSHRALGQLVGAQRPTVSTALGSLARRGRVTRRTDGTWLLHHAAWPAEARAAVCVRQRRRLTPSHEAGSSPMAALIADAEPSPAPVAPVAVDDVWTAIEALYERSRGREESLEELRVEIAALRRHALAAAARTRFEPATVGAATTTSLR</sequence>
<evidence type="ECO:0000313" key="2">
    <source>
        <dbReference type="EMBL" id="MDA0136602.1"/>
    </source>
</evidence>
<dbReference type="SUPFAM" id="SSF46785">
    <property type="entry name" value="Winged helix' DNA-binding domain"/>
    <property type="match status" value="1"/>
</dbReference>
<dbReference type="PROSITE" id="PS51063">
    <property type="entry name" value="HTH_CRP_2"/>
    <property type="match status" value="1"/>
</dbReference>
<dbReference type="InterPro" id="IPR036390">
    <property type="entry name" value="WH_DNA-bd_sf"/>
</dbReference>
<accession>A0ABT4RDI7</accession>
<feature type="domain" description="HTH crp-type" evidence="1">
    <location>
        <begin position="146"/>
        <end position="235"/>
    </location>
</feature>
<dbReference type="Pfam" id="PF13545">
    <property type="entry name" value="HTH_Crp_2"/>
    <property type="match status" value="1"/>
</dbReference>
<gene>
    <name evidence="2" type="ORF">OJ962_03775</name>
</gene>
<dbReference type="SMART" id="SM00419">
    <property type="entry name" value="HTH_CRP"/>
    <property type="match status" value="1"/>
</dbReference>
<protein>
    <submittedName>
        <fullName evidence="2">Crp/Fnr family transcriptional regulator</fullName>
    </submittedName>
</protein>
<evidence type="ECO:0000259" key="1">
    <source>
        <dbReference type="PROSITE" id="PS51063"/>
    </source>
</evidence>
<evidence type="ECO:0000313" key="3">
    <source>
        <dbReference type="Proteomes" id="UP001147700"/>
    </source>
</evidence>
<dbReference type="Proteomes" id="UP001147700">
    <property type="component" value="Unassembled WGS sequence"/>
</dbReference>
<organism evidence="2 3">
    <name type="scientific">Solirubrobacter deserti</name>
    <dbReference type="NCBI Taxonomy" id="2282478"/>
    <lineage>
        <taxon>Bacteria</taxon>
        <taxon>Bacillati</taxon>
        <taxon>Actinomycetota</taxon>
        <taxon>Thermoleophilia</taxon>
        <taxon>Solirubrobacterales</taxon>
        <taxon>Solirubrobacteraceae</taxon>
        <taxon>Solirubrobacter</taxon>
    </lineage>
</organism>
<dbReference type="InterPro" id="IPR012318">
    <property type="entry name" value="HTH_CRP"/>
</dbReference>
<name>A0ABT4RDI7_9ACTN</name>
<comment type="caution">
    <text evidence="2">The sequence shown here is derived from an EMBL/GenBank/DDBJ whole genome shotgun (WGS) entry which is preliminary data.</text>
</comment>
<proteinExistence type="predicted"/>
<dbReference type="RefSeq" id="WP_270006187.1">
    <property type="nucleotide sequence ID" value="NZ_JAPCID010000005.1"/>
</dbReference>